<proteinExistence type="predicted"/>
<name>A0A8E7B2C7_9EURY</name>
<accession>A0A8E7B2C7</accession>
<evidence type="ECO:0000313" key="1">
    <source>
        <dbReference type="EMBL" id="QVV89208.1"/>
    </source>
</evidence>
<organism evidence="1 2">
    <name type="scientific">Methanospirillum purgamenti</name>
    <dbReference type="NCBI Taxonomy" id="2834276"/>
    <lineage>
        <taxon>Archaea</taxon>
        <taxon>Methanobacteriati</taxon>
        <taxon>Methanobacteriota</taxon>
        <taxon>Stenosarchaea group</taxon>
        <taxon>Methanomicrobia</taxon>
        <taxon>Methanomicrobiales</taxon>
        <taxon>Methanospirillaceae</taxon>
        <taxon>Methanospirillum</taxon>
    </lineage>
</organism>
<protein>
    <submittedName>
        <fullName evidence="1">Uncharacterized protein</fullName>
    </submittedName>
</protein>
<evidence type="ECO:0000313" key="2">
    <source>
        <dbReference type="Proteomes" id="UP000680656"/>
    </source>
</evidence>
<sequence length="170" mass="20046">MKENLILEIENKNILTLDRDKIFTQLYLDTGNGFSEFEKKTIVCNPEMIKFHIEFTIDPSNFIQQFRWDPVEGHICDITIHRVFIKTLFNKIYSIHPNKLYTNGSKRSANEFSFQNLDPWIIIPNNVSHIISLQISGSWFIRKTSDTIKIFEEKINSLLEINKNLLVINR</sequence>
<dbReference type="KEGG" id="mrtj:KHC33_01340"/>
<dbReference type="EMBL" id="CP075546">
    <property type="protein sequence ID" value="QVV89208.1"/>
    <property type="molecule type" value="Genomic_DNA"/>
</dbReference>
<dbReference type="AlphaFoldDB" id="A0A8E7B2C7"/>
<dbReference type="Proteomes" id="UP000680656">
    <property type="component" value="Chromosome"/>
</dbReference>
<dbReference type="RefSeq" id="WP_214420008.1">
    <property type="nucleotide sequence ID" value="NZ_CP075546.1"/>
</dbReference>
<gene>
    <name evidence="1" type="ORF">KHC33_01340</name>
</gene>
<dbReference type="GeneID" id="65095786"/>
<reference evidence="1 2" key="1">
    <citation type="submission" date="2021-05" db="EMBL/GenBank/DDBJ databases">
        <title>A novel Methanospirillum isolate from a pyrite-forming mixed culture.</title>
        <authorList>
            <person name="Bunk B."/>
            <person name="Sproer C."/>
            <person name="Spring S."/>
            <person name="Pester M."/>
        </authorList>
    </citation>
    <scope>NUCLEOTIDE SEQUENCE [LARGE SCALE GENOMIC DNA]</scope>
    <source>
        <strain evidence="1 2">J.3.6.1-F.2.7.3</strain>
    </source>
</reference>
<keyword evidence="2" id="KW-1185">Reference proteome</keyword>